<accession>A0ABZ2KHD6</accession>
<dbReference type="Pfam" id="PF13177">
    <property type="entry name" value="DNA_pol3_delta2"/>
    <property type="match status" value="1"/>
</dbReference>
<protein>
    <submittedName>
        <fullName evidence="1">DNA polymerase III subunit delta</fullName>
    </submittedName>
</protein>
<reference evidence="1 2" key="1">
    <citation type="submission" date="2021-12" db="EMBL/GenBank/DDBJ databases">
        <title>Discovery of the Pendulisporaceae a myxobacterial family with distinct sporulation behavior and unique specialized metabolism.</title>
        <authorList>
            <person name="Garcia R."/>
            <person name="Popoff A."/>
            <person name="Bader C.D."/>
            <person name="Loehr J."/>
            <person name="Walesch S."/>
            <person name="Walt C."/>
            <person name="Boldt J."/>
            <person name="Bunk B."/>
            <person name="Haeckl F.J.F.P.J."/>
            <person name="Gunesch A.P."/>
            <person name="Birkelbach J."/>
            <person name="Nuebel U."/>
            <person name="Pietschmann T."/>
            <person name="Bach T."/>
            <person name="Mueller R."/>
        </authorList>
    </citation>
    <scope>NUCLEOTIDE SEQUENCE [LARGE SCALE GENOMIC DNA]</scope>
    <source>
        <strain evidence="1 2">MSr12523</strain>
    </source>
</reference>
<dbReference type="PANTHER" id="PTHR11669">
    <property type="entry name" value="REPLICATION FACTOR C / DNA POLYMERASE III GAMMA-TAU SUBUNIT"/>
    <property type="match status" value="1"/>
</dbReference>
<sequence>MTSSSPSLLLQVKAQPTAIATLERALANGRVHHAYLFDGPDGVGKELAAFGLAQALVCERREGGPHACGECSACKRVIPKSGKPVHPDVMVLERGLYEPAQIGRRTPEATELSIDQVRTLVLARAAFPPHEGRAKVFIIRRADELSIAAANALLKTLEEPGRGTHFILLCSKPDTLLPTIRSRTLRVRFAPLPDGVVAELLAARNVDAEEARTMASLANGSMATALALADPDENGKRQRFVEKALAALDSPDMGIALELAEEAKKNKDSLEVALFALAVRLAERARTTAANGDRQADVAAARYALALQAARDVDANASAQLAVESMMVRMRSV</sequence>
<dbReference type="SUPFAM" id="SSF52540">
    <property type="entry name" value="P-loop containing nucleoside triphosphate hydrolases"/>
    <property type="match status" value="1"/>
</dbReference>
<dbReference type="Proteomes" id="UP001379533">
    <property type="component" value="Chromosome"/>
</dbReference>
<dbReference type="PANTHER" id="PTHR11669:SF8">
    <property type="entry name" value="DNA POLYMERASE III SUBUNIT DELTA"/>
    <property type="match status" value="1"/>
</dbReference>
<keyword evidence="2" id="KW-1185">Reference proteome</keyword>
<proteinExistence type="predicted"/>
<dbReference type="InterPro" id="IPR050238">
    <property type="entry name" value="DNA_Rep/Repair_Clamp_Loader"/>
</dbReference>
<evidence type="ECO:0000313" key="2">
    <source>
        <dbReference type="Proteomes" id="UP001379533"/>
    </source>
</evidence>
<gene>
    <name evidence="1" type="ORF">LZC95_14795</name>
</gene>
<dbReference type="EMBL" id="CP089982">
    <property type="protein sequence ID" value="WXA98097.1"/>
    <property type="molecule type" value="Genomic_DNA"/>
</dbReference>
<evidence type="ECO:0000313" key="1">
    <source>
        <dbReference type="EMBL" id="WXA98097.1"/>
    </source>
</evidence>
<dbReference type="InterPro" id="IPR027417">
    <property type="entry name" value="P-loop_NTPase"/>
</dbReference>
<dbReference type="Gene3D" id="3.40.50.300">
    <property type="entry name" value="P-loop containing nucleotide triphosphate hydrolases"/>
    <property type="match status" value="1"/>
</dbReference>
<dbReference type="RefSeq" id="WP_394848709.1">
    <property type="nucleotide sequence ID" value="NZ_CP089982.1"/>
</dbReference>
<name>A0ABZ2KHD6_9BACT</name>
<organism evidence="1 2">
    <name type="scientific">Pendulispora brunnea</name>
    <dbReference type="NCBI Taxonomy" id="2905690"/>
    <lineage>
        <taxon>Bacteria</taxon>
        <taxon>Pseudomonadati</taxon>
        <taxon>Myxococcota</taxon>
        <taxon>Myxococcia</taxon>
        <taxon>Myxococcales</taxon>
        <taxon>Sorangiineae</taxon>
        <taxon>Pendulisporaceae</taxon>
        <taxon>Pendulispora</taxon>
    </lineage>
</organism>